<dbReference type="InterPro" id="IPR050226">
    <property type="entry name" value="NagZ_Beta-hexosaminidase"/>
</dbReference>
<feature type="domain" description="Glycoside hydrolase family 3 N-terminal" evidence="4">
    <location>
        <begin position="95"/>
        <end position="417"/>
    </location>
</feature>
<accession>A0ABS5UUY3</accession>
<dbReference type="InterPro" id="IPR017853">
    <property type="entry name" value="GH"/>
</dbReference>
<dbReference type="Pfam" id="PF00933">
    <property type="entry name" value="Glyco_hydro_3"/>
    <property type="match status" value="1"/>
</dbReference>
<evidence type="ECO:0000313" key="6">
    <source>
        <dbReference type="Proteomes" id="UP000711736"/>
    </source>
</evidence>
<proteinExistence type="inferred from homology"/>
<evidence type="ECO:0000256" key="3">
    <source>
        <dbReference type="ARBA" id="ARBA00023295"/>
    </source>
</evidence>
<evidence type="ECO:0000259" key="4">
    <source>
        <dbReference type="Pfam" id="PF00933"/>
    </source>
</evidence>
<evidence type="ECO:0000256" key="1">
    <source>
        <dbReference type="ARBA" id="ARBA00005336"/>
    </source>
</evidence>
<dbReference type="Proteomes" id="UP000711736">
    <property type="component" value="Unassembled WGS sequence"/>
</dbReference>
<dbReference type="PANTHER" id="PTHR30480">
    <property type="entry name" value="BETA-HEXOSAMINIDASE-RELATED"/>
    <property type="match status" value="1"/>
</dbReference>
<dbReference type="InterPro" id="IPR036962">
    <property type="entry name" value="Glyco_hydro_3_N_sf"/>
</dbReference>
<comment type="caution">
    <text evidence="5">The sequence shown here is derived from an EMBL/GenBank/DDBJ whole genome shotgun (WGS) entry which is preliminary data.</text>
</comment>
<gene>
    <name evidence="5" type="ORF">JS530_05035</name>
</gene>
<dbReference type="EMBL" id="JAFEJU010000003">
    <property type="protein sequence ID" value="MBT1174870.1"/>
    <property type="molecule type" value="Genomic_DNA"/>
</dbReference>
<dbReference type="InterPro" id="IPR001764">
    <property type="entry name" value="Glyco_hydro_3_N"/>
</dbReference>
<dbReference type="GO" id="GO:0016787">
    <property type="term" value="F:hydrolase activity"/>
    <property type="evidence" value="ECO:0007669"/>
    <property type="project" value="UniProtKB-KW"/>
</dbReference>
<evidence type="ECO:0000256" key="2">
    <source>
        <dbReference type="ARBA" id="ARBA00022801"/>
    </source>
</evidence>
<organism evidence="5 6">
    <name type="scientific">Bifidobacterium colobi</name>
    <dbReference type="NCBI Taxonomy" id="2809026"/>
    <lineage>
        <taxon>Bacteria</taxon>
        <taxon>Bacillati</taxon>
        <taxon>Actinomycetota</taxon>
        <taxon>Actinomycetes</taxon>
        <taxon>Bifidobacteriales</taxon>
        <taxon>Bifidobacteriaceae</taxon>
        <taxon>Bifidobacterium</taxon>
    </lineage>
</organism>
<protein>
    <submittedName>
        <fullName evidence="5">Glycoside hydrolase family 3 protein</fullName>
    </submittedName>
</protein>
<comment type="similarity">
    <text evidence="1">Belongs to the glycosyl hydrolase 3 family.</text>
</comment>
<dbReference type="Gene3D" id="3.20.20.300">
    <property type="entry name" value="Glycoside hydrolase, family 3, N-terminal domain"/>
    <property type="match status" value="1"/>
</dbReference>
<evidence type="ECO:0000313" key="5">
    <source>
        <dbReference type="EMBL" id="MBT1174870.1"/>
    </source>
</evidence>
<keyword evidence="3" id="KW-0326">Glycosidase</keyword>
<dbReference type="RefSeq" id="WP_214376325.1">
    <property type="nucleotide sequence ID" value="NZ_JAFEJU010000003.1"/>
</dbReference>
<keyword evidence="2 5" id="KW-0378">Hydrolase</keyword>
<keyword evidence="6" id="KW-1185">Reference proteome</keyword>
<reference evidence="5 6" key="1">
    <citation type="journal article" date="2021" name="Environ. Microbiol.">
        <title>Genetic insights into the dark matter of the mammalian gut microbiota through targeted genome reconstruction.</title>
        <authorList>
            <person name="Lugli G.A."/>
            <person name="Alessandri G."/>
            <person name="Milani C."/>
            <person name="Viappiani A."/>
            <person name="Fontana F."/>
            <person name="Tarracchini C."/>
            <person name="Mancabelli L."/>
            <person name="Argentini C."/>
            <person name="Ruiz L."/>
            <person name="Margolles A."/>
            <person name="van Sinderen D."/>
            <person name="Turroni F."/>
            <person name="Ventura M."/>
        </authorList>
    </citation>
    <scope>NUCLEOTIDE SEQUENCE [LARGE SCALE GENOMIC DNA]</scope>
    <source>
        <strain evidence="5 6">LC6</strain>
    </source>
</reference>
<name>A0ABS5UUY3_9BIFI</name>
<sequence length="424" mass="44045">MNHPASSPHSPSPHERKLSHRATLLLACACVLALVGAAVYGWHNGLFAMIGRNNGASAYSIGNDIPRQLTRGQVPKPDLSPAGKARRMVQAMDMRTRVGQLVMAPLTPGTDPSSLASLIADRHVGSVLIIGNWNTGAASVRSVVDQLQGYAAADNKLIVATDQEGGYVQHLSGPGFDQMPTAMEQGAMAENQLQQLASVWGSQLASAGINVDLAPVLGTVTVNRASNAPVGALARDFGGDAAGNASHGMAFVQGMRDAKIESAIKHYPGLGSVIGNTDFTTDGIRDTTTTLNGPEINAFDTTIRQAHPAMVMMALATYQAIDPDNPAVFSPTIINGHIRHDLNYHGVVISDSLSAAALSSYSPADLGVKLVDAGGDLACVGAANYVEPILDGLSARADADPAFAAKVTQAATRVMTLKITMGLA</sequence>
<dbReference type="SUPFAM" id="SSF51445">
    <property type="entry name" value="(Trans)glycosidases"/>
    <property type="match status" value="1"/>
</dbReference>
<dbReference type="PANTHER" id="PTHR30480:SF16">
    <property type="entry name" value="GLYCOSIDE HYDROLASE FAMILY 3 DOMAIN PROTEIN"/>
    <property type="match status" value="1"/>
</dbReference>